<dbReference type="GeneID" id="43588600"/>
<evidence type="ECO:0000313" key="7">
    <source>
        <dbReference type="Proteomes" id="UP000322225"/>
    </source>
</evidence>
<dbReference type="PANTHER" id="PTHR21399">
    <property type="entry name" value="CHLORIDE CONDUCTANCE REGULATORY PROTEIN ICLN"/>
    <property type="match status" value="1"/>
</dbReference>
<evidence type="ECO:0000256" key="4">
    <source>
        <dbReference type="ARBA" id="ARBA00023242"/>
    </source>
</evidence>
<dbReference type="EMBL" id="CP144054">
    <property type="protein sequence ID" value="WWD17933.1"/>
    <property type="molecule type" value="Genomic_DNA"/>
</dbReference>
<feature type="compositionally biased region" description="Polar residues" evidence="5">
    <location>
        <begin position="120"/>
        <end position="129"/>
    </location>
</feature>
<sequence length="251" mass="26931">MLSTLTTPPQSISPEEHAQLTSSTPSSFIDIPPVLRWSDQVEVVMSSPQGGWESWPAGRVSGMLYVTEDAVAFLPTQGITPGFNLPFPALTLHALTPANGTDPAHLYCQIDESDAPAGPSSMTTTNGSGTHPHLNGGDDEMDQEGAEDEDEGDGTVDVGEEYTELREVRIFLNESKLEPLFQALSSCSALHASLLPNGEPSSFFGFSGDDDDEDNDGQWEDADEDQDGQGQGRVRSDFHSGGGPNARFRPY</sequence>
<evidence type="ECO:0000256" key="1">
    <source>
        <dbReference type="ARBA" id="ARBA00004123"/>
    </source>
</evidence>
<dbReference type="AlphaFoldDB" id="A0AAJ8MW62"/>
<feature type="region of interest" description="Disordered" evidence="5">
    <location>
        <begin position="198"/>
        <end position="251"/>
    </location>
</feature>
<dbReference type="RefSeq" id="XP_031861330.2">
    <property type="nucleotide sequence ID" value="XM_032004465.2"/>
</dbReference>
<dbReference type="GO" id="GO:0005681">
    <property type="term" value="C:spliceosomal complex"/>
    <property type="evidence" value="ECO:0007669"/>
    <property type="project" value="TreeGrafter"/>
</dbReference>
<feature type="region of interest" description="Disordered" evidence="5">
    <location>
        <begin position="112"/>
        <end position="157"/>
    </location>
</feature>
<dbReference type="GO" id="GO:0045292">
    <property type="term" value="P:mRNA cis splicing, via spliceosome"/>
    <property type="evidence" value="ECO:0007669"/>
    <property type="project" value="TreeGrafter"/>
</dbReference>
<gene>
    <name evidence="6" type="ORF">CI109_102378</name>
</gene>
<feature type="compositionally biased region" description="Acidic residues" evidence="5">
    <location>
        <begin position="208"/>
        <end position="227"/>
    </location>
</feature>
<evidence type="ECO:0000313" key="6">
    <source>
        <dbReference type="EMBL" id="WWD17933.1"/>
    </source>
</evidence>
<dbReference type="InterPro" id="IPR011993">
    <property type="entry name" value="PH-like_dom_sf"/>
</dbReference>
<dbReference type="Proteomes" id="UP000322225">
    <property type="component" value="Chromosome 4"/>
</dbReference>
<dbReference type="Gene3D" id="2.30.29.30">
    <property type="entry name" value="Pleckstrin-homology domain (PH domain)/Phosphotyrosine-binding domain (PTB)"/>
    <property type="match status" value="1"/>
</dbReference>
<keyword evidence="7" id="KW-1185">Reference proteome</keyword>
<comment type="subcellular location">
    <subcellularLocation>
        <location evidence="2">Cytoplasm</location>
    </subcellularLocation>
    <subcellularLocation>
        <location evidence="1">Nucleus</location>
    </subcellularLocation>
</comment>
<protein>
    <recommendedName>
        <fullName evidence="8">Chloride channel, nucleotide-sensitive, 1A</fullName>
    </recommendedName>
</protein>
<accession>A0AAJ8MW62</accession>
<name>A0AAJ8MW62_9TREE</name>
<feature type="compositionally biased region" description="Acidic residues" evidence="5">
    <location>
        <begin position="137"/>
        <end position="157"/>
    </location>
</feature>
<dbReference type="GO" id="GO:0034715">
    <property type="term" value="C:pICln-Sm protein complex"/>
    <property type="evidence" value="ECO:0007669"/>
    <property type="project" value="TreeGrafter"/>
</dbReference>
<organism evidence="6 7">
    <name type="scientific">Kwoniella shandongensis</name>
    <dbReference type="NCBI Taxonomy" id="1734106"/>
    <lineage>
        <taxon>Eukaryota</taxon>
        <taxon>Fungi</taxon>
        <taxon>Dikarya</taxon>
        <taxon>Basidiomycota</taxon>
        <taxon>Agaricomycotina</taxon>
        <taxon>Tremellomycetes</taxon>
        <taxon>Tremellales</taxon>
        <taxon>Cryptococcaceae</taxon>
        <taxon>Kwoniella</taxon>
    </lineage>
</organism>
<evidence type="ECO:0000256" key="5">
    <source>
        <dbReference type="SAM" id="MobiDB-lite"/>
    </source>
</evidence>
<proteinExistence type="predicted"/>
<dbReference type="GO" id="GO:0005829">
    <property type="term" value="C:cytosol"/>
    <property type="evidence" value="ECO:0007669"/>
    <property type="project" value="TreeGrafter"/>
</dbReference>
<feature type="region of interest" description="Disordered" evidence="5">
    <location>
        <begin position="1"/>
        <end position="25"/>
    </location>
</feature>
<feature type="compositionally biased region" description="Low complexity" evidence="5">
    <location>
        <begin position="198"/>
        <end position="207"/>
    </location>
</feature>
<dbReference type="KEGG" id="ksn:43588600"/>
<keyword evidence="3" id="KW-0963">Cytoplasm</keyword>
<evidence type="ECO:0000256" key="2">
    <source>
        <dbReference type="ARBA" id="ARBA00004496"/>
    </source>
</evidence>
<keyword evidence="4" id="KW-0539">Nucleus</keyword>
<dbReference type="InterPro" id="IPR039924">
    <property type="entry name" value="ICln/Lot5/Saf5"/>
</dbReference>
<dbReference type="PANTHER" id="PTHR21399:SF0">
    <property type="entry name" value="METHYLOSOME SUBUNIT PICLN"/>
    <property type="match status" value="1"/>
</dbReference>
<reference evidence="6" key="2">
    <citation type="submission" date="2024-01" db="EMBL/GenBank/DDBJ databases">
        <title>Comparative genomics of Cryptococcus and Kwoniella reveals pathogenesis evolution and contrasting modes of karyotype evolution via chromosome fusion or intercentromeric recombination.</title>
        <authorList>
            <person name="Coelho M.A."/>
            <person name="David-Palma M."/>
            <person name="Shea T."/>
            <person name="Bowers K."/>
            <person name="McGinley-Smith S."/>
            <person name="Mohammad A.W."/>
            <person name="Gnirke A."/>
            <person name="Yurkov A.M."/>
            <person name="Nowrousian M."/>
            <person name="Sun S."/>
            <person name="Cuomo C.A."/>
            <person name="Heitman J."/>
        </authorList>
    </citation>
    <scope>NUCLEOTIDE SEQUENCE</scope>
    <source>
        <strain evidence="6">CBS 12478</strain>
    </source>
</reference>
<evidence type="ECO:0008006" key="8">
    <source>
        <dbReference type="Google" id="ProtNLM"/>
    </source>
</evidence>
<reference evidence="6" key="1">
    <citation type="submission" date="2017-08" db="EMBL/GenBank/DDBJ databases">
        <authorList>
            <person name="Cuomo C."/>
            <person name="Billmyre B."/>
            <person name="Heitman J."/>
        </authorList>
    </citation>
    <scope>NUCLEOTIDE SEQUENCE</scope>
    <source>
        <strain evidence="6">CBS 12478</strain>
    </source>
</reference>
<dbReference type="Pfam" id="PF03517">
    <property type="entry name" value="Voldacs"/>
    <property type="match status" value="1"/>
</dbReference>
<evidence type="ECO:0000256" key="3">
    <source>
        <dbReference type="ARBA" id="ARBA00022490"/>
    </source>
</evidence>
<dbReference type="GO" id="GO:0000387">
    <property type="term" value="P:spliceosomal snRNP assembly"/>
    <property type="evidence" value="ECO:0007669"/>
    <property type="project" value="TreeGrafter"/>
</dbReference>